<feature type="compositionally biased region" description="Acidic residues" evidence="1">
    <location>
        <begin position="79"/>
        <end position="91"/>
    </location>
</feature>
<dbReference type="Gene3D" id="3.40.50.1000">
    <property type="entry name" value="HAD superfamily/HAD-like"/>
    <property type="match status" value="1"/>
</dbReference>
<keyword evidence="2" id="KW-0238">DNA-binding</keyword>
<evidence type="ECO:0000313" key="2">
    <source>
        <dbReference type="EMBL" id="KYQ92952.1"/>
    </source>
</evidence>
<keyword evidence="3" id="KW-1185">Reference proteome</keyword>
<dbReference type="AlphaFoldDB" id="A0A151ZG47"/>
<evidence type="ECO:0000256" key="1">
    <source>
        <dbReference type="SAM" id="MobiDB-lite"/>
    </source>
</evidence>
<dbReference type="InterPro" id="IPR023214">
    <property type="entry name" value="HAD_sf"/>
</dbReference>
<dbReference type="InterPro" id="IPR027417">
    <property type="entry name" value="P-loop_NTPase"/>
</dbReference>
<name>A0A151ZG47_TIELA</name>
<proteinExistence type="predicted"/>
<evidence type="ECO:0000313" key="3">
    <source>
        <dbReference type="Proteomes" id="UP000076078"/>
    </source>
</evidence>
<accession>A0A151ZG47</accession>
<dbReference type="SUPFAM" id="SSF52540">
    <property type="entry name" value="P-loop containing nucleoside triphosphate hydrolases"/>
    <property type="match status" value="1"/>
</dbReference>
<comment type="caution">
    <text evidence="2">The sequence shown here is derived from an EMBL/GenBank/DDBJ whole genome shotgun (WGS) entry which is preliminary data.</text>
</comment>
<feature type="region of interest" description="Disordered" evidence="1">
    <location>
        <begin position="26"/>
        <end position="178"/>
    </location>
</feature>
<dbReference type="EMBL" id="LODT01000028">
    <property type="protein sequence ID" value="KYQ92952.1"/>
    <property type="molecule type" value="Genomic_DNA"/>
</dbReference>
<dbReference type="OrthoDB" id="19045at2759"/>
<dbReference type="Pfam" id="PF08645">
    <property type="entry name" value="PNK3P"/>
    <property type="match status" value="1"/>
</dbReference>
<dbReference type="OMA" id="HCRHNER"/>
<dbReference type="InterPro" id="IPR013954">
    <property type="entry name" value="PNK3P"/>
</dbReference>
<dbReference type="GO" id="GO:0006281">
    <property type="term" value="P:DNA repair"/>
    <property type="evidence" value="ECO:0007669"/>
    <property type="project" value="TreeGrafter"/>
</dbReference>
<dbReference type="Proteomes" id="UP000076078">
    <property type="component" value="Unassembled WGS sequence"/>
</dbReference>
<dbReference type="GO" id="GO:0046404">
    <property type="term" value="F:ATP-dependent polydeoxyribonucleotide 5'-hydroxyl-kinase activity"/>
    <property type="evidence" value="ECO:0007669"/>
    <property type="project" value="TreeGrafter"/>
</dbReference>
<dbReference type="NCBIfam" id="TIGR01662">
    <property type="entry name" value="HAD-SF-IIIA"/>
    <property type="match status" value="1"/>
</dbReference>
<dbReference type="Pfam" id="PF13671">
    <property type="entry name" value="AAA_33"/>
    <property type="match status" value="2"/>
</dbReference>
<dbReference type="PANTHER" id="PTHR12083:SF9">
    <property type="entry name" value="BIFUNCTIONAL POLYNUCLEOTIDE PHOSPHATASE_KINASE"/>
    <property type="match status" value="1"/>
</dbReference>
<dbReference type="PANTHER" id="PTHR12083">
    <property type="entry name" value="BIFUNCTIONAL POLYNUCLEOTIDE PHOSPHATASE/KINASE"/>
    <property type="match status" value="1"/>
</dbReference>
<dbReference type="FunCoup" id="A0A151ZG47">
    <property type="interactions" value="371"/>
</dbReference>
<dbReference type="GO" id="GO:0046403">
    <property type="term" value="F:polynucleotide 3'-phosphatase activity"/>
    <property type="evidence" value="ECO:0007669"/>
    <property type="project" value="TreeGrafter"/>
</dbReference>
<dbReference type="InterPro" id="IPR006551">
    <property type="entry name" value="Polynucleotide_phosphatase"/>
</dbReference>
<feature type="compositionally biased region" description="Low complexity" evidence="1">
    <location>
        <begin position="40"/>
        <end position="68"/>
    </location>
</feature>
<feature type="compositionally biased region" description="Acidic residues" evidence="1">
    <location>
        <begin position="130"/>
        <end position="151"/>
    </location>
</feature>
<dbReference type="InterPro" id="IPR006549">
    <property type="entry name" value="HAD-SF_hydro_IIIA"/>
</dbReference>
<gene>
    <name evidence="2" type="ORF">DLAC_05552</name>
</gene>
<feature type="compositionally biased region" description="Basic and acidic residues" evidence="1">
    <location>
        <begin position="26"/>
        <end position="36"/>
    </location>
</feature>
<sequence>MTHTREELEKKLYKEIVAIAKSLEVKASGKKDEIIDRILSSGSEESSEKTTTTTTTTTNTTSTPSTKKPAPKRKLETKEESEEEESEEEVVEEKVKKAAAKPKPAASKKKAAAKKATTTRSTKKHKKEAEEEEDVEMDKEDEEEDGDEDMSIDPNNNNVKSKSPDVKQTVSAKKGPKSSIELKKWHTKGSIVYYLDEYISKPKIAGFDLDYTIVKTKSGNVHSINANDWLWWNTVVPERLVEKYKEGYHIVIFSNQGGIKSGSQRDNVKYNAITKKILAIADELKIPIGCFIATDDDINKKPSKSMWDFMLEECTDGSDIPIQISESFYVGDAAGRPEGWKPGAKADFSNSDSGFAKTVGMEFQTPEQFFLDEPPFEVNLSELIPAAPRTGAVVEGGSITCKEFEMVIFVGFPASGKSTFARKHYEPAGYVIVNGDTLKSKPAQIKLAKQSLAEKKSVVIDNTNGLSSTRAEWIALAKQYGASIRCFRFRTSYDLAMHLNYYRERTLNVKHISEMVYRIFNKNLVEPTLSEGFKEINFVNFILDIKPEQESQYFIANPKAKSKKTK</sequence>
<reference evidence="2 3" key="1">
    <citation type="submission" date="2015-12" db="EMBL/GenBank/DDBJ databases">
        <title>Dictyostelia acquired genes for synthesis and detection of signals that induce cell-type specialization by lateral gene transfer from prokaryotes.</title>
        <authorList>
            <person name="Gloeckner G."/>
            <person name="Schaap P."/>
        </authorList>
    </citation>
    <scope>NUCLEOTIDE SEQUENCE [LARGE SCALE GENOMIC DNA]</scope>
    <source>
        <strain evidence="2 3">TK</strain>
    </source>
</reference>
<protein>
    <submittedName>
        <fullName evidence="2">SAP DNA-binding domain-containing protein</fullName>
    </submittedName>
</protein>
<dbReference type="STRING" id="361077.A0A151ZG47"/>
<dbReference type="NCBIfam" id="TIGR01664">
    <property type="entry name" value="DNA-3'-Pase"/>
    <property type="match status" value="1"/>
</dbReference>
<dbReference type="FunFam" id="3.40.50.300:FF:000737">
    <property type="entry name" value="Bifunctional polynucleotide phosphatase/kinase"/>
    <property type="match status" value="1"/>
</dbReference>
<organism evidence="2 3">
    <name type="scientific">Tieghemostelium lacteum</name>
    <name type="common">Slime mold</name>
    <name type="synonym">Dictyostelium lacteum</name>
    <dbReference type="NCBI Taxonomy" id="361077"/>
    <lineage>
        <taxon>Eukaryota</taxon>
        <taxon>Amoebozoa</taxon>
        <taxon>Evosea</taxon>
        <taxon>Eumycetozoa</taxon>
        <taxon>Dictyostelia</taxon>
        <taxon>Dictyosteliales</taxon>
        <taxon>Raperosteliaceae</taxon>
        <taxon>Tieghemostelium</taxon>
    </lineage>
</organism>
<dbReference type="GO" id="GO:0003690">
    <property type="term" value="F:double-stranded DNA binding"/>
    <property type="evidence" value="ECO:0007669"/>
    <property type="project" value="TreeGrafter"/>
</dbReference>
<feature type="compositionally biased region" description="Polar residues" evidence="1">
    <location>
        <begin position="153"/>
        <end position="171"/>
    </location>
</feature>
<dbReference type="InterPro" id="IPR036412">
    <property type="entry name" value="HAD-like_sf"/>
</dbReference>
<dbReference type="SUPFAM" id="SSF56784">
    <property type="entry name" value="HAD-like"/>
    <property type="match status" value="1"/>
</dbReference>
<dbReference type="Gene3D" id="3.40.50.300">
    <property type="entry name" value="P-loop containing nucleotide triphosphate hydrolases"/>
    <property type="match status" value="1"/>
</dbReference>
<dbReference type="InParanoid" id="A0A151ZG47"/>